<organism evidence="1 2">
    <name type="scientific">Hypoxylon rubiginosum</name>
    <dbReference type="NCBI Taxonomy" id="110542"/>
    <lineage>
        <taxon>Eukaryota</taxon>
        <taxon>Fungi</taxon>
        <taxon>Dikarya</taxon>
        <taxon>Ascomycota</taxon>
        <taxon>Pezizomycotina</taxon>
        <taxon>Sordariomycetes</taxon>
        <taxon>Xylariomycetidae</taxon>
        <taxon>Xylariales</taxon>
        <taxon>Hypoxylaceae</taxon>
        <taxon>Hypoxylon</taxon>
    </lineage>
</organism>
<reference evidence="1 2" key="1">
    <citation type="journal article" date="2022" name="New Phytol.">
        <title>Ecological generalism drives hyperdiversity of secondary metabolite gene clusters in xylarialean endophytes.</title>
        <authorList>
            <person name="Franco M.E.E."/>
            <person name="Wisecaver J.H."/>
            <person name="Arnold A.E."/>
            <person name="Ju Y.M."/>
            <person name="Slot J.C."/>
            <person name="Ahrendt S."/>
            <person name="Moore L.P."/>
            <person name="Eastman K.E."/>
            <person name="Scott K."/>
            <person name="Konkel Z."/>
            <person name="Mondo S.J."/>
            <person name="Kuo A."/>
            <person name="Hayes R.D."/>
            <person name="Haridas S."/>
            <person name="Andreopoulos B."/>
            <person name="Riley R."/>
            <person name="LaButti K."/>
            <person name="Pangilinan J."/>
            <person name="Lipzen A."/>
            <person name="Amirebrahimi M."/>
            <person name="Yan J."/>
            <person name="Adam C."/>
            <person name="Keymanesh K."/>
            <person name="Ng V."/>
            <person name="Louie K."/>
            <person name="Northen T."/>
            <person name="Drula E."/>
            <person name="Henrissat B."/>
            <person name="Hsieh H.M."/>
            <person name="Youens-Clark K."/>
            <person name="Lutzoni F."/>
            <person name="Miadlikowska J."/>
            <person name="Eastwood D.C."/>
            <person name="Hamelin R.C."/>
            <person name="Grigoriev I.V."/>
            <person name="U'Ren J.M."/>
        </authorList>
    </citation>
    <scope>NUCLEOTIDE SEQUENCE [LARGE SCALE GENOMIC DNA]</scope>
    <source>
        <strain evidence="1 2">CBS 119005</strain>
    </source>
</reference>
<dbReference type="EMBL" id="MU393599">
    <property type="protein sequence ID" value="KAI4860105.1"/>
    <property type="molecule type" value="Genomic_DNA"/>
</dbReference>
<proteinExistence type="predicted"/>
<comment type="caution">
    <text evidence="1">The sequence shown here is derived from an EMBL/GenBank/DDBJ whole genome shotgun (WGS) entry which is preliminary data.</text>
</comment>
<name>A0ACB9YMS8_9PEZI</name>
<evidence type="ECO:0000313" key="2">
    <source>
        <dbReference type="Proteomes" id="UP001497700"/>
    </source>
</evidence>
<gene>
    <name evidence="1" type="ORF">F4820DRAFT_465992</name>
</gene>
<evidence type="ECO:0000313" key="1">
    <source>
        <dbReference type="EMBL" id="KAI4860105.1"/>
    </source>
</evidence>
<protein>
    <submittedName>
        <fullName evidence="1">Uncharacterized protein</fullName>
    </submittedName>
</protein>
<dbReference type="Proteomes" id="UP001497700">
    <property type="component" value="Unassembled WGS sequence"/>
</dbReference>
<keyword evidence="2" id="KW-1185">Reference proteome</keyword>
<sequence length="216" mass="24848">MGLQFTSPNEIYHFIYELEEWFHGERFWPAHIAEGSFLKRNPLSRVAVQTMGERRDLLRSVTYTDAKGVEIALAQMDKPLAQGSTASKEILPPDEDRPIIRHVYDAISSGLPLALGRCNIGEEVLVSISTFDLAKYSRVFTPLSELEYEYGKNPWIHMFPKDSIWCVRVCEYKASEMDIQRAREKLRDKSDNITPQEVHISDQILEVKDSASREEI</sequence>
<accession>A0ACB9YMS8</accession>